<evidence type="ECO:0000313" key="2">
    <source>
        <dbReference type="Proteomes" id="UP000347681"/>
    </source>
</evidence>
<sequence>MDTTFKIQQLWQYLKIQDDEVLIVQFYNHTNGYDEFLVTENVDGKFNTHVIDGLQISNINKPFRLIQQLDSSGKHTIPDVNQIKHDERADY</sequence>
<comment type="caution">
    <text evidence="1">The sequence shown here is derived from an EMBL/GenBank/DDBJ whole genome shotgun (WGS) entry which is preliminary data.</text>
</comment>
<name>A0A5M5ZN06_9BACT</name>
<accession>A0A5M5ZN06</accession>
<proteinExistence type="predicted"/>
<reference evidence="1 2" key="1">
    <citation type="journal article" date="2019" name="Nat. Med.">
        <title>A library of human gut bacterial isolates paired with longitudinal multiomics data enables mechanistic microbiome research.</title>
        <authorList>
            <person name="Poyet M."/>
            <person name="Groussin M."/>
            <person name="Gibbons S.M."/>
            <person name="Avila-Pacheco J."/>
            <person name="Jiang X."/>
            <person name="Kearney S.M."/>
            <person name="Perrotta A.R."/>
            <person name="Berdy B."/>
            <person name="Zhao S."/>
            <person name="Lieberman T.D."/>
            <person name="Swanson P.K."/>
            <person name="Smith M."/>
            <person name="Roesemann S."/>
            <person name="Alexander J.E."/>
            <person name="Rich S.A."/>
            <person name="Livny J."/>
            <person name="Vlamakis H."/>
            <person name="Clish C."/>
            <person name="Bullock K."/>
            <person name="Deik A."/>
            <person name="Scott J."/>
            <person name="Pierce K.A."/>
            <person name="Xavier R.J."/>
            <person name="Alm E.J."/>
        </authorList>
    </citation>
    <scope>NUCLEOTIDE SEQUENCE [LARGE SCALE GENOMIC DNA]</scope>
    <source>
        <strain evidence="1 2">BIOML-A5</strain>
    </source>
</reference>
<evidence type="ECO:0000313" key="1">
    <source>
        <dbReference type="EMBL" id="KAA5378852.1"/>
    </source>
</evidence>
<dbReference type="EMBL" id="VVZB01000034">
    <property type="protein sequence ID" value="KAA5378852.1"/>
    <property type="molecule type" value="Genomic_DNA"/>
</dbReference>
<protein>
    <submittedName>
        <fullName evidence="1">Uncharacterized protein</fullName>
    </submittedName>
</protein>
<organism evidence="1 2">
    <name type="scientific">Phocaeicola dorei</name>
    <dbReference type="NCBI Taxonomy" id="357276"/>
    <lineage>
        <taxon>Bacteria</taxon>
        <taxon>Pseudomonadati</taxon>
        <taxon>Bacteroidota</taxon>
        <taxon>Bacteroidia</taxon>
        <taxon>Bacteroidales</taxon>
        <taxon>Bacteroidaceae</taxon>
        <taxon>Phocaeicola</taxon>
    </lineage>
</organism>
<dbReference type="Proteomes" id="UP000347681">
    <property type="component" value="Unassembled WGS sequence"/>
</dbReference>
<gene>
    <name evidence="1" type="ORF">F2Y61_22725</name>
</gene>
<dbReference type="AlphaFoldDB" id="A0A5M5ZN06"/>
<dbReference type="RefSeq" id="WP_149941353.1">
    <property type="nucleotide sequence ID" value="NZ_VVZB01000034.1"/>
</dbReference>